<dbReference type="PANTHER" id="PTHR21174">
    <property type="match status" value="1"/>
</dbReference>
<evidence type="ECO:0000313" key="1">
    <source>
        <dbReference type="EMBL" id="SCU68757.1"/>
    </source>
</evidence>
<dbReference type="GO" id="GO:0016787">
    <property type="term" value="F:hydrolase activity"/>
    <property type="evidence" value="ECO:0007669"/>
    <property type="project" value="UniProtKB-KW"/>
</dbReference>
<dbReference type="GeneID" id="92382453"/>
<dbReference type="AlphaFoldDB" id="A0A1G4I9F7"/>
<evidence type="ECO:0000313" key="2">
    <source>
        <dbReference type="Proteomes" id="UP000195570"/>
    </source>
</evidence>
<gene>
    <name evidence="1" type="ORF">TEOVI_000851900</name>
</gene>
<dbReference type="PANTHER" id="PTHR21174:SF0">
    <property type="entry name" value="HD PHOSPHOHYDROLASE FAMILY PROTEIN-RELATED"/>
    <property type="match status" value="1"/>
</dbReference>
<organism evidence="1 2">
    <name type="scientific">Trypanosoma equiperdum</name>
    <dbReference type="NCBI Taxonomy" id="5694"/>
    <lineage>
        <taxon>Eukaryota</taxon>
        <taxon>Discoba</taxon>
        <taxon>Euglenozoa</taxon>
        <taxon>Kinetoplastea</taxon>
        <taxon>Metakinetoplastina</taxon>
        <taxon>Trypanosomatida</taxon>
        <taxon>Trypanosomatidae</taxon>
        <taxon>Trypanosoma</taxon>
    </lineage>
</organism>
<dbReference type="EMBL" id="CZPT02001056">
    <property type="protein sequence ID" value="SCU68757.1"/>
    <property type="molecule type" value="Genomic_DNA"/>
</dbReference>
<protein>
    <submittedName>
        <fullName evidence="1">Hd phosphohydrolase family protein</fullName>
    </submittedName>
</protein>
<dbReference type="SUPFAM" id="SSF109604">
    <property type="entry name" value="HD-domain/PDEase-like"/>
    <property type="match status" value="1"/>
</dbReference>
<proteinExistence type="predicted"/>
<comment type="caution">
    <text evidence="1">The sequence shown here is derived from an EMBL/GenBank/DDBJ whole genome shotgun (WGS) entry which is preliminary data.</text>
</comment>
<dbReference type="InterPro" id="IPR009218">
    <property type="entry name" value="HD_phosphohydro"/>
</dbReference>
<dbReference type="VEuPathDB" id="TriTrypDB:TEOVI_000851900"/>
<keyword evidence="2" id="KW-1185">Reference proteome</keyword>
<dbReference type="Proteomes" id="UP000195570">
    <property type="component" value="Unassembled WGS sequence"/>
</dbReference>
<sequence>MANCTTQASDEENGLAFLCWRRCLSLLLPSHCAVQGKTVDEMWMRYIFDRYTEPQRYYHTMAHVEEMLNYFLQYQKGTRPDHRLPEDGARCLALELAVLFHDVVYDPKRGDNEECSADWFSAFWEECRELAVSWETKMTSGDDRLQQQQREKLIWHNAKAAMDIKMTVVDFILRTKHHMSVEPCYRRDLPGGGEGALETGNPPPDLHLFLDLDLAILGSEADRYMRYASDVRREYAWYSDEEFSRGRIAFLQGFLNYPQWYKTKYFCDAMEETARANVTAELKLLEERLGRTA</sequence>
<reference evidence="1" key="1">
    <citation type="submission" date="2016-09" db="EMBL/GenBank/DDBJ databases">
        <authorList>
            <person name="Hebert L."/>
            <person name="Moumen B."/>
        </authorList>
    </citation>
    <scope>NUCLEOTIDE SEQUENCE [LARGE SCALE GENOMIC DNA]</scope>
    <source>
        <strain evidence="1">OVI</strain>
    </source>
</reference>
<dbReference type="RefSeq" id="XP_067079850.1">
    <property type="nucleotide sequence ID" value="XM_067223749.1"/>
</dbReference>
<accession>A0A1G4I9F7</accession>
<name>A0A1G4I9F7_TRYEQ</name>